<dbReference type="PANTHER" id="PTHR12677">
    <property type="entry name" value="GOLGI APPARATUS MEMBRANE PROTEIN TVP38-RELATED"/>
    <property type="match status" value="1"/>
</dbReference>
<organism evidence="8 9">
    <name type="scientific">Paenibacillus dokdonensis</name>
    <dbReference type="NCBI Taxonomy" id="2567944"/>
    <lineage>
        <taxon>Bacteria</taxon>
        <taxon>Bacillati</taxon>
        <taxon>Bacillota</taxon>
        <taxon>Bacilli</taxon>
        <taxon>Bacillales</taxon>
        <taxon>Paenibacillaceae</taxon>
        <taxon>Paenibacillus</taxon>
    </lineage>
</organism>
<feature type="transmembrane region" description="Helical" evidence="6">
    <location>
        <begin position="133"/>
        <end position="155"/>
    </location>
</feature>
<feature type="domain" description="VTT" evidence="7">
    <location>
        <begin position="50"/>
        <end position="167"/>
    </location>
</feature>
<keyword evidence="5 6" id="KW-0472">Membrane</keyword>
<dbReference type="Proteomes" id="UP001344632">
    <property type="component" value="Unassembled WGS sequence"/>
</dbReference>
<feature type="transmembrane region" description="Helical" evidence="6">
    <location>
        <begin position="36"/>
        <end position="61"/>
    </location>
</feature>
<dbReference type="Pfam" id="PF09335">
    <property type="entry name" value="VTT_dom"/>
    <property type="match status" value="1"/>
</dbReference>
<evidence type="ECO:0000256" key="1">
    <source>
        <dbReference type="ARBA" id="ARBA00004651"/>
    </source>
</evidence>
<accession>A0ABU6GUV6</accession>
<keyword evidence="9" id="KW-1185">Reference proteome</keyword>
<dbReference type="EMBL" id="JARLKZ010000023">
    <property type="protein sequence ID" value="MEC0243501.1"/>
    <property type="molecule type" value="Genomic_DNA"/>
</dbReference>
<evidence type="ECO:0000256" key="3">
    <source>
        <dbReference type="ARBA" id="ARBA00022692"/>
    </source>
</evidence>
<reference evidence="8 9" key="1">
    <citation type="submission" date="2023-03" db="EMBL/GenBank/DDBJ databases">
        <title>Bacillus Genome Sequencing.</title>
        <authorList>
            <person name="Dunlap C."/>
        </authorList>
    </citation>
    <scope>NUCLEOTIDE SEQUENCE [LARGE SCALE GENOMIC DNA]</scope>
    <source>
        <strain evidence="8 9">BD-525</strain>
    </source>
</reference>
<feature type="transmembrane region" description="Helical" evidence="6">
    <location>
        <begin position="175"/>
        <end position="195"/>
    </location>
</feature>
<keyword evidence="2 6" id="KW-1003">Cell membrane</keyword>
<evidence type="ECO:0000313" key="9">
    <source>
        <dbReference type="Proteomes" id="UP001344632"/>
    </source>
</evidence>
<evidence type="ECO:0000313" key="8">
    <source>
        <dbReference type="EMBL" id="MEC0243501.1"/>
    </source>
</evidence>
<dbReference type="InterPro" id="IPR015414">
    <property type="entry name" value="TMEM64"/>
</dbReference>
<keyword evidence="3 6" id="KW-0812">Transmembrane</keyword>
<gene>
    <name evidence="8" type="ORF">P4H66_27155</name>
</gene>
<evidence type="ECO:0000256" key="5">
    <source>
        <dbReference type="ARBA" id="ARBA00023136"/>
    </source>
</evidence>
<evidence type="ECO:0000256" key="4">
    <source>
        <dbReference type="ARBA" id="ARBA00022989"/>
    </source>
</evidence>
<dbReference type="RefSeq" id="WP_326091205.1">
    <property type="nucleotide sequence ID" value="NZ_JARLKZ010000023.1"/>
</dbReference>
<sequence length="221" mass="24542">MNKWMLAALYAVVLMITYIYRNPIVDYMHQHGSFPVLVGLATLIALFPIIPYKLVIAALGYSFGTVWAAGISWLGTMIAATIIYALVRTVFRKQGQQYLGRFKSLQTFTSWVESRPFVSVTAGRLIPFIPQMAVNVFAGVASIPFWTYTAASGIGKLPGIFLYAFLGGQGGRHPMVSILVAAGYILLLGLMFILYRKKGRSQSHDRVLGSTMQIDYNEEEK</sequence>
<dbReference type="InterPro" id="IPR032816">
    <property type="entry name" value="VTT_dom"/>
</dbReference>
<feature type="transmembrane region" description="Helical" evidence="6">
    <location>
        <begin position="67"/>
        <end position="87"/>
    </location>
</feature>
<proteinExistence type="inferred from homology"/>
<comment type="similarity">
    <text evidence="6">Belongs to the TVP38/TMEM64 family.</text>
</comment>
<protein>
    <recommendedName>
        <fullName evidence="6">TVP38/TMEM64 family membrane protein</fullName>
    </recommendedName>
</protein>
<evidence type="ECO:0000259" key="7">
    <source>
        <dbReference type="Pfam" id="PF09335"/>
    </source>
</evidence>
<dbReference type="PANTHER" id="PTHR12677:SF59">
    <property type="entry name" value="GOLGI APPARATUS MEMBRANE PROTEIN TVP38-RELATED"/>
    <property type="match status" value="1"/>
</dbReference>
<name>A0ABU6GUV6_9BACL</name>
<keyword evidence="4 6" id="KW-1133">Transmembrane helix</keyword>
<evidence type="ECO:0000256" key="2">
    <source>
        <dbReference type="ARBA" id="ARBA00022475"/>
    </source>
</evidence>
<comment type="subcellular location">
    <subcellularLocation>
        <location evidence="1 6">Cell membrane</location>
        <topology evidence="1 6">Multi-pass membrane protein</topology>
    </subcellularLocation>
</comment>
<comment type="caution">
    <text evidence="8">The sequence shown here is derived from an EMBL/GenBank/DDBJ whole genome shotgun (WGS) entry which is preliminary data.</text>
</comment>
<evidence type="ECO:0000256" key="6">
    <source>
        <dbReference type="RuleBase" id="RU366058"/>
    </source>
</evidence>
<feature type="transmembrane region" description="Helical" evidence="6">
    <location>
        <begin position="6"/>
        <end position="24"/>
    </location>
</feature>